<proteinExistence type="predicted"/>
<sequence length="50" mass="5698">MEIENITKEDTNEITAVFVDAVLMPNGEIIRYGKTIQQVRDDLTGIFKRA</sequence>
<name>A0A6M3LLZ7_9ZZZZ</name>
<evidence type="ECO:0000313" key="1">
    <source>
        <dbReference type="EMBL" id="QJA96306.1"/>
    </source>
</evidence>
<accession>A0A6M3LLZ7</accession>
<organism evidence="1">
    <name type="scientific">viral metagenome</name>
    <dbReference type="NCBI Taxonomy" id="1070528"/>
    <lineage>
        <taxon>unclassified sequences</taxon>
        <taxon>metagenomes</taxon>
        <taxon>organismal metagenomes</taxon>
    </lineage>
</organism>
<protein>
    <submittedName>
        <fullName evidence="1">Uncharacterized protein</fullName>
    </submittedName>
</protein>
<dbReference type="EMBL" id="MT143387">
    <property type="protein sequence ID" value="QJA96306.1"/>
    <property type="molecule type" value="Genomic_DNA"/>
</dbReference>
<reference evidence="1" key="1">
    <citation type="submission" date="2020-03" db="EMBL/GenBank/DDBJ databases">
        <title>The deep terrestrial virosphere.</title>
        <authorList>
            <person name="Holmfeldt K."/>
            <person name="Nilsson E."/>
            <person name="Simone D."/>
            <person name="Lopez-Fernandez M."/>
            <person name="Wu X."/>
            <person name="de Brujin I."/>
            <person name="Lundin D."/>
            <person name="Andersson A."/>
            <person name="Bertilsson S."/>
            <person name="Dopson M."/>
        </authorList>
    </citation>
    <scope>NUCLEOTIDE SEQUENCE</scope>
    <source>
        <strain evidence="1">MM415B09719</strain>
    </source>
</reference>
<dbReference type="AlphaFoldDB" id="A0A6M3LLZ7"/>
<gene>
    <name evidence="1" type="ORF">MM415B09719_0009</name>
</gene>